<keyword evidence="3" id="KW-1185">Reference proteome</keyword>
<evidence type="ECO:0000256" key="1">
    <source>
        <dbReference type="SAM" id="MobiDB-lite"/>
    </source>
</evidence>
<dbReference type="EMBL" id="CP038231">
    <property type="protein sequence ID" value="QDH14125.1"/>
    <property type="molecule type" value="Genomic_DNA"/>
</dbReference>
<sequence length="170" mass="17754">MPTSLDAIITRLARSGQLQLIVNLNPSLPPAKPTSSSDDSTSNDDDSNTSDFADAIKDFSTAIEKLADAAKALNGAGASLASAAKQETKSIKEKLKALGVSSATHAASFVVGDNPVALASKTNHQVMDVVNQAWTWFKTSYLALRKSSFILGSRGGRIMEASVPLTMATG</sequence>
<dbReference type="RefSeq" id="WP_141443829.1">
    <property type="nucleotide sequence ID" value="NZ_CP038231.1"/>
</dbReference>
<organism evidence="2 3">
    <name type="scientific">Formicincola oecophyllae</name>
    <dbReference type="NCBI Taxonomy" id="2558361"/>
    <lineage>
        <taxon>Bacteria</taxon>
        <taxon>Pseudomonadati</taxon>
        <taxon>Pseudomonadota</taxon>
        <taxon>Alphaproteobacteria</taxon>
        <taxon>Acetobacterales</taxon>
        <taxon>Acetobacteraceae</taxon>
        <taxon>Formicincola</taxon>
    </lineage>
</organism>
<reference evidence="2 3" key="1">
    <citation type="submission" date="2019-03" db="EMBL/GenBank/DDBJ databases">
        <title>The complete genome sequence of Swingsia_sp. F3b2 LMG30590(T).</title>
        <authorList>
            <person name="Chua K.-O."/>
            <person name="Chan K.-G."/>
            <person name="See-Too W.-S."/>
        </authorList>
    </citation>
    <scope>NUCLEOTIDE SEQUENCE [LARGE SCALE GENOMIC DNA]</scope>
    <source>
        <strain evidence="2 3">F3b2</strain>
    </source>
</reference>
<evidence type="ECO:0000313" key="3">
    <source>
        <dbReference type="Proteomes" id="UP000318709"/>
    </source>
</evidence>
<dbReference type="Proteomes" id="UP000318709">
    <property type="component" value="Chromosome"/>
</dbReference>
<accession>A0A4Y6UDM7</accession>
<proteinExistence type="predicted"/>
<dbReference type="KEGG" id="swf:E3E12_07935"/>
<dbReference type="AlphaFoldDB" id="A0A4Y6UDM7"/>
<name>A0A4Y6UDM7_9PROT</name>
<protein>
    <submittedName>
        <fullName evidence="2">Uncharacterized protein</fullName>
    </submittedName>
</protein>
<feature type="region of interest" description="Disordered" evidence="1">
    <location>
        <begin position="24"/>
        <end position="49"/>
    </location>
</feature>
<gene>
    <name evidence="2" type="ORF">E3E12_07935</name>
</gene>
<evidence type="ECO:0000313" key="2">
    <source>
        <dbReference type="EMBL" id="QDH14125.1"/>
    </source>
</evidence>